<dbReference type="InterPro" id="IPR006037">
    <property type="entry name" value="RCK_C"/>
</dbReference>
<evidence type="ECO:0000256" key="6">
    <source>
        <dbReference type="ARBA" id="ARBA00023065"/>
    </source>
</evidence>
<accession>A0A6A8M6Y3</accession>
<dbReference type="PROSITE" id="PS51201">
    <property type="entry name" value="RCK_N"/>
    <property type="match status" value="1"/>
</dbReference>
<dbReference type="InterPro" id="IPR006036">
    <property type="entry name" value="K_uptake_TrkA"/>
</dbReference>
<evidence type="ECO:0000256" key="1">
    <source>
        <dbReference type="ARBA" id="ARBA00017378"/>
    </source>
</evidence>
<keyword evidence="5" id="KW-0520">NAD</keyword>
<keyword evidence="2" id="KW-0813">Transport</keyword>
<evidence type="ECO:0000256" key="5">
    <source>
        <dbReference type="ARBA" id="ARBA00023027"/>
    </source>
</evidence>
<gene>
    <name evidence="9" type="primary">trkA</name>
    <name evidence="9" type="ORF">FYJ66_01665</name>
</gene>
<name>A0A6A8M6Y3_9FIRM</name>
<reference evidence="9" key="1">
    <citation type="submission" date="2019-09" db="EMBL/GenBank/DDBJ databases">
        <title>In-depth cultivation of the pig gut microbiome towards novel bacterial diversity and tailored functional studies.</title>
        <authorList>
            <person name="Wylensek D."/>
            <person name="Hitch T.C.A."/>
            <person name="Clavel T."/>
        </authorList>
    </citation>
    <scope>NUCLEOTIDE SEQUENCE</scope>
    <source>
        <strain evidence="9">RF-744-FAT-WT-3</strain>
    </source>
</reference>
<keyword evidence="6" id="KW-0406">Ion transport</keyword>
<dbReference type="InterPro" id="IPR003148">
    <property type="entry name" value="RCK_N"/>
</dbReference>
<keyword evidence="3" id="KW-0633">Potassium transport</keyword>
<dbReference type="NCBIfam" id="NF007041">
    <property type="entry name" value="PRK09496.3-4"/>
    <property type="match status" value="1"/>
</dbReference>
<dbReference type="InterPro" id="IPR036721">
    <property type="entry name" value="RCK_C_sf"/>
</dbReference>
<evidence type="ECO:0000256" key="4">
    <source>
        <dbReference type="ARBA" id="ARBA00022958"/>
    </source>
</evidence>
<dbReference type="GO" id="GO:0005886">
    <property type="term" value="C:plasma membrane"/>
    <property type="evidence" value="ECO:0007669"/>
    <property type="project" value="InterPro"/>
</dbReference>
<dbReference type="SUPFAM" id="SSF116726">
    <property type="entry name" value="TrkA C-terminal domain-like"/>
    <property type="match status" value="2"/>
</dbReference>
<dbReference type="SUPFAM" id="SSF51735">
    <property type="entry name" value="NAD(P)-binding Rossmann-fold domains"/>
    <property type="match status" value="2"/>
</dbReference>
<dbReference type="Pfam" id="PF02254">
    <property type="entry name" value="TrkA_N"/>
    <property type="match status" value="2"/>
</dbReference>
<evidence type="ECO:0000259" key="8">
    <source>
        <dbReference type="PROSITE" id="PS51202"/>
    </source>
</evidence>
<organism evidence="9">
    <name type="scientific">Baileyella intestinalis</name>
    <dbReference type="NCBI Taxonomy" id="2606709"/>
    <lineage>
        <taxon>Bacteria</taxon>
        <taxon>Bacillati</taxon>
        <taxon>Bacillota</taxon>
        <taxon>Clostridia</taxon>
        <taxon>Peptostreptococcales</taxon>
        <taxon>Anaerovoracaceae</taxon>
        <taxon>Baileyella</taxon>
    </lineage>
</organism>
<dbReference type="EMBL" id="VUNB01000001">
    <property type="protein sequence ID" value="MST68318.1"/>
    <property type="molecule type" value="Genomic_DNA"/>
</dbReference>
<dbReference type="NCBIfam" id="NF007031">
    <property type="entry name" value="PRK09496.1-2"/>
    <property type="match status" value="1"/>
</dbReference>
<dbReference type="RefSeq" id="WP_154571783.1">
    <property type="nucleotide sequence ID" value="NZ_VUNB01000001.1"/>
</dbReference>
<proteinExistence type="predicted"/>
<evidence type="ECO:0000256" key="2">
    <source>
        <dbReference type="ARBA" id="ARBA00022448"/>
    </source>
</evidence>
<protein>
    <recommendedName>
        <fullName evidence="1">Trk system potassium uptake protein TrkA</fullName>
    </recommendedName>
</protein>
<feature type="domain" description="RCK N-terminal" evidence="7">
    <location>
        <begin position="239"/>
        <end position="356"/>
    </location>
</feature>
<sequence>MLAFTSREKTVKVAIFGAGKLGVRIVSALVDGNYDITLVDINEKKLFQLAQQLDVFTVTGDVKSLEMLKSIDIGHFDFVFSCTSSDEVNILSASFSKLLGCKTVSARVRDPEYMSQIDFIREHYHIDMMVNPDLLISSEIYRYLVEKYTLSNGIFTSHRIGLIELEARKKPALIGKNLIEFRSAMPNTIVVGISRKGKLIIPHGQDTIQSGDILYLAGERQEIVEMGEKYQSRSRRSDVNKVMIIGGGKTGYYLARQLSEYGCAVKVIEQDKERCHYLTNKLTNVMVLNGDGADIKLLDEENIDDMDAFVTATGYDEENLLLALTAKNHGIEDVISKVSHDSYMGLIEKLNIDVVLNPLDITASSILNRIRGDKKVISSLLLQGQAELMEVCACEGMSMINVPLKHLRLPDYIILAAINRGNKTIIPDGNTRIQPKDRVIIVCKLSNIGYVEKLFKPNSPLKILG</sequence>
<dbReference type="Gene3D" id="3.30.70.1450">
    <property type="entry name" value="Regulator of K+ conductance, C-terminal domain"/>
    <property type="match status" value="2"/>
</dbReference>
<dbReference type="NCBIfam" id="NF007039">
    <property type="entry name" value="PRK09496.3-2"/>
    <property type="match status" value="1"/>
</dbReference>
<dbReference type="PANTHER" id="PTHR43833">
    <property type="entry name" value="POTASSIUM CHANNEL PROTEIN 2-RELATED-RELATED"/>
    <property type="match status" value="1"/>
</dbReference>
<feature type="domain" description="RCK C-terminal" evidence="8">
    <location>
        <begin position="375"/>
        <end position="457"/>
    </location>
</feature>
<feature type="domain" description="RCK C-terminal" evidence="8">
    <location>
        <begin position="150"/>
        <end position="232"/>
    </location>
</feature>
<dbReference type="PROSITE" id="PS51202">
    <property type="entry name" value="RCK_C"/>
    <property type="match status" value="2"/>
</dbReference>
<keyword evidence="4" id="KW-0630">Potassium</keyword>
<dbReference type="Pfam" id="PF02080">
    <property type="entry name" value="TrkA_C"/>
    <property type="match status" value="2"/>
</dbReference>
<dbReference type="Gene3D" id="3.40.50.720">
    <property type="entry name" value="NAD(P)-binding Rossmann-like Domain"/>
    <property type="match status" value="2"/>
</dbReference>
<dbReference type="PANTHER" id="PTHR43833:SF5">
    <property type="entry name" value="TRK SYSTEM POTASSIUM UPTAKE PROTEIN TRKA"/>
    <property type="match status" value="1"/>
</dbReference>
<dbReference type="PRINTS" id="PR00335">
    <property type="entry name" value="KUPTAKETRKA"/>
</dbReference>
<evidence type="ECO:0000256" key="3">
    <source>
        <dbReference type="ARBA" id="ARBA00022538"/>
    </source>
</evidence>
<dbReference type="GO" id="GO:0015079">
    <property type="term" value="F:potassium ion transmembrane transporter activity"/>
    <property type="evidence" value="ECO:0007669"/>
    <property type="project" value="InterPro"/>
</dbReference>
<evidence type="ECO:0000259" key="7">
    <source>
        <dbReference type="PROSITE" id="PS51201"/>
    </source>
</evidence>
<comment type="caution">
    <text evidence="9">The sequence shown here is derived from an EMBL/GenBank/DDBJ whole genome shotgun (WGS) entry which is preliminary data.</text>
</comment>
<dbReference type="InterPro" id="IPR036291">
    <property type="entry name" value="NAD(P)-bd_dom_sf"/>
</dbReference>
<dbReference type="AlphaFoldDB" id="A0A6A8M6Y3"/>
<dbReference type="InterPro" id="IPR050721">
    <property type="entry name" value="Trk_Ktr_HKT_K-transport"/>
</dbReference>
<evidence type="ECO:0000313" key="9">
    <source>
        <dbReference type="EMBL" id="MST68318.1"/>
    </source>
</evidence>